<organism evidence="2 3">
    <name type="scientific">Oryza sativa subsp. indica</name>
    <name type="common">Rice</name>
    <dbReference type="NCBI Taxonomy" id="39946"/>
    <lineage>
        <taxon>Eukaryota</taxon>
        <taxon>Viridiplantae</taxon>
        <taxon>Streptophyta</taxon>
        <taxon>Embryophyta</taxon>
        <taxon>Tracheophyta</taxon>
        <taxon>Spermatophyta</taxon>
        <taxon>Magnoliopsida</taxon>
        <taxon>Liliopsida</taxon>
        <taxon>Poales</taxon>
        <taxon>Poaceae</taxon>
        <taxon>BOP clade</taxon>
        <taxon>Oryzoideae</taxon>
        <taxon>Oryzeae</taxon>
        <taxon>Oryzinae</taxon>
        <taxon>Oryza</taxon>
        <taxon>Oryza sativa</taxon>
    </lineage>
</organism>
<feature type="compositionally biased region" description="Basic residues" evidence="1">
    <location>
        <begin position="234"/>
        <end position="247"/>
    </location>
</feature>
<evidence type="ECO:0000256" key="1">
    <source>
        <dbReference type="SAM" id="MobiDB-lite"/>
    </source>
</evidence>
<evidence type="ECO:0000313" key="3">
    <source>
        <dbReference type="Proteomes" id="UP000007015"/>
    </source>
</evidence>
<accession>A2XBE9</accession>
<keyword evidence="3" id="KW-1185">Reference proteome</keyword>
<feature type="compositionally biased region" description="Low complexity" evidence="1">
    <location>
        <begin position="10"/>
        <end position="24"/>
    </location>
</feature>
<dbReference type="Proteomes" id="UP000007015">
    <property type="component" value="Chromosome 3"/>
</dbReference>
<name>A2XBE9_ORYSI</name>
<dbReference type="AlphaFoldDB" id="A2XBE9"/>
<dbReference type="PANTHER" id="PTHR35117:SF1">
    <property type="entry name" value="MYOSIN-M HEAVY PROTEIN"/>
    <property type="match status" value="1"/>
</dbReference>
<dbReference type="EMBL" id="CM000128">
    <property type="protein sequence ID" value="EAY88159.1"/>
    <property type="molecule type" value="Genomic_DNA"/>
</dbReference>
<proteinExistence type="predicted"/>
<dbReference type="Gramene" id="BGIOSGA011641-TA">
    <property type="protein sequence ID" value="BGIOSGA011641-PA"/>
    <property type="gene ID" value="BGIOSGA011641"/>
</dbReference>
<dbReference type="OMA" id="DLDCEGI"/>
<dbReference type="HOGENOM" id="CLU_030758_1_0_1"/>
<feature type="compositionally biased region" description="Low complexity" evidence="1">
    <location>
        <begin position="219"/>
        <end position="233"/>
    </location>
</feature>
<sequence>MAPPPPRNTSPPTSASNNSSSSSSKAKKKAVTPAQVAFLVERYLADNGFSASLAAFRTDAAHLFTKAAPVPPKGLLPLSDILHDYVALKEARLAVDSAMHAMHNLVSAYYPHHPPPPAPAPSSPTQFFAASSPPGLLCTPPARRFVLPRSPTSASARSKENTVQLLPNRVVYMLVVLLQPSPAGAGAVAGYASPIIRYTQTSSSVVVHNSSTSEANAMSTPAQAPAAAPISFPAKKRKAATTKSAAKSKKTCIAPTISSHPKGKTVASQLSLDNSERHSAMAKLPVQGSSVAKSLFNPLQPQVHSSPCTPQQNNPIVAYQTERASSSVVANAHTQQEVASSQCSMVSSKTLIVSPLKGAAYYAVERSYHVSSPLKPSSHKSSKREHVKGKLDFGTCDDRPCSNEAICEEASTSSDVEKQDDFDIDFTNLDIFDGDFSFSELLVDLDLDSEGVHCLNPPTNAEVQRLEGVADPMKAMAEDPTEDINSQGAASAVTCVRAITKRIKIVSPVKGRAAAAP</sequence>
<feature type="region of interest" description="Disordered" evidence="1">
    <location>
        <begin position="1"/>
        <end position="29"/>
    </location>
</feature>
<feature type="region of interest" description="Disordered" evidence="1">
    <location>
        <begin position="219"/>
        <end position="247"/>
    </location>
</feature>
<dbReference type="PANTHER" id="PTHR35117">
    <property type="entry name" value="MYOSIN-M HEAVY PROTEIN"/>
    <property type="match status" value="1"/>
</dbReference>
<evidence type="ECO:0000313" key="2">
    <source>
        <dbReference type="EMBL" id="EAY88159.1"/>
    </source>
</evidence>
<evidence type="ECO:0008006" key="4">
    <source>
        <dbReference type="Google" id="ProtNLM"/>
    </source>
</evidence>
<protein>
    <recommendedName>
        <fullName evidence="4">LisH domain-containing protein</fullName>
    </recommendedName>
</protein>
<gene>
    <name evidence="2" type="ORF">OsI_09599</name>
</gene>
<reference evidence="2 3" key="1">
    <citation type="journal article" date="2005" name="PLoS Biol.">
        <title>The genomes of Oryza sativa: a history of duplications.</title>
        <authorList>
            <person name="Yu J."/>
            <person name="Wang J."/>
            <person name="Lin W."/>
            <person name="Li S."/>
            <person name="Li H."/>
            <person name="Zhou J."/>
            <person name="Ni P."/>
            <person name="Dong W."/>
            <person name="Hu S."/>
            <person name="Zeng C."/>
            <person name="Zhang J."/>
            <person name="Zhang Y."/>
            <person name="Li R."/>
            <person name="Xu Z."/>
            <person name="Li S."/>
            <person name="Li X."/>
            <person name="Zheng H."/>
            <person name="Cong L."/>
            <person name="Lin L."/>
            <person name="Yin J."/>
            <person name="Geng J."/>
            <person name="Li G."/>
            <person name="Shi J."/>
            <person name="Liu J."/>
            <person name="Lv H."/>
            <person name="Li J."/>
            <person name="Wang J."/>
            <person name="Deng Y."/>
            <person name="Ran L."/>
            <person name="Shi X."/>
            <person name="Wang X."/>
            <person name="Wu Q."/>
            <person name="Li C."/>
            <person name="Ren X."/>
            <person name="Wang J."/>
            <person name="Wang X."/>
            <person name="Li D."/>
            <person name="Liu D."/>
            <person name="Zhang X."/>
            <person name="Ji Z."/>
            <person name="Zhao W."/>
            <person name="Sun Y."/>
            <person name="Zhang Z."/>
            <person name="Bao J."/>
            <person name="Han Y."/>
            <person name="Dong L."/>
            <person name="Ji J."/>
            <person name="Chen P."/>
            <person name="Wu S."/>
            <person name="Liu J."/>
            <person name="Xiao Y."/>
            <person name="Bu D."/>
            <person name="Tan J."/>
            <person name="Yang L."/>
            <person name="Ye C."/>
            <person name="Zhang J."/>
            <person name="Xu J."/>
            <person name="Zhou Y."/>
            <person name="Yu Y."/>
            <person name="Zhang B."/>
            <person name="Zhuang S."/>
            <person name="Wei H."/>
            <person name="Liu B."/>
            <person name="Lei M."/>
            <person name="Yu H."/>
            <person name="Li Y."/>
            <person name="Xu H."/>
            <person name="Wei S."/>
            <person name="He X."/>
            <person name="Fang L."/>
            <person name="Zhang Z."/>
            <person name="Zhang Y."/>
            <person name="Huang X."/>
            <person name="Su Z."/>
            <person name="Tong W."/>
            <person name="Li J."/>
            <person name="Tong Z."/>
            <person name="Li S."/>
            <person name="Ye J."/>
            <person name="Wang L."/>
            <person name="Fang L."/>
            <person name="Lei T."/>
            <person name="Chen C."/>
            <person name="Chen H."/>
            <person name="Xu Z."/>
            <person name="Li H."/>
            <person name="Huang H."/>
            <person name="Zhang F."/>
            <person name="Xu H."/>
            <person name="Li N."/>
            <person name="Zhao C."/>
            <person name="Li S."/>
            <person name="Dong L."/>
            <person name="Huang Y."/>
            <person name="Li L."/>
            <person name="Xi Y."/>
            <person name="Qi Q."/>
            <person name="Li W."/>
            <person name="Zhang B."/>
            <person name="Hu W."/>
            <person name="Zhang Y."/>
            <person name="Tian X."/>
            <person name="Jiao Y."/>
            <person name="Liang X."/>
            <person name="Jin J."/>
            <person name="Gao L."/>
            <person name="Zheng W."/>
            <person name="Hao B."/>
            <person name="Liu S."/>
            <person name="Wang W."/>
            <person name="Yuan L."/>
            <person name="Cao M."/>
            <person name="McDermott J."/>
            <person name="Samudrala R."/>
            <person name="Wang J."/>
            <person name="Wong G.K."/>
            <person name="Yang H."/>
        </authorList>
    </citation>
    <scope>NUCLEOTIDE SEQUENCE [LARGE SCALE GENOMIC DNA]</scope>
    <source>
        <strain evidence="3">cv. 93-11</strain>
    </source>
</reference>
<dbReference type="STRING" id="39946.A2XBE9"/>